<dbReference type="InterPro" id="IPR000160">
    <property type="entry name" value="GGDEF_dom"/>
</dbReference>
<evidence type="ECO:0000259" key="5">
    <source>
        <dbReference type="PROSITE" id="PS50887"/>
    </source>
</evidence>
<reference evidence="6 7" key="2">
    <citation type="submission" date="2018-12" db="EMBL/GenBank/DDBJ databases">
        <title>Simiduia agarivorans gen. nov., sp. nov., a marine, agarolytic bacterium isolated from shallow coastal water from Keelung, Taiwan.</title>
        <authorList>
            <person name="Shieh W.Y."/>
        </authorList>
    </citation>
    <scope>NUCLEOTIDE SEQUENCE [LARGE SCALE GENOMIC DNA]</scope>
    <source>
        <strain evidence="6 7">GTF-13</strain>
    </source>
</reference>
<feature type="domain" description="EAL" evidence="4">
    <location>
        <begin position="500"/>
        <end position="753"/>
    </location>
</feature>
<feature type="transmembrane region" description="Helical" evidence="2">
    <location>
        <begin position="16"/>
        <end position="38"/>
    </location>
</feature>
<dbReference type="Gene3D" id="3.30.450.20">
    <property type="entry name" value="PAS domain"/>
    <property type="match status" value="1"/>
</dbReference>
<dbReference type="Pfam" id="PF00990">
    <property type="entry name" value="GGDEF"/>
    <property type="match status" value="1"/>
</dbReference>
<dbReference type="SMART" id="SM00091">
    <property type="entry name" value="PAS"/>
    <property type="match status" value="1"/>
</dbReference>
<comment type="cofactor">
    <cofactor evidence="1">
        <name>Mg(2+)</name>
        <dbReference type="ChEBI" id="CHEBI:18420"/>
    </cofactor>
</comment>
<dbReference type="InterPro" id="IPR052155">
    <property type="entry name" value="Biofilm_reg_signaling"/>
</dbReference>
<dbReference type="InterPro" id="IPR029787">
    <property type="entry name" value="Nucleotide_cyclase"/>
</dbReference>
<dbReference type="AlphaFoldDB" id="A0A3P3VJT9"/>
<protein>
    <submittedName>
        <fullName evidence="6">EAL domain-containing protein</fullName>
    </submittedName>
</protein>
<dbReference type="InterPro" id="IPR043128">
    <property type="entry name" value="Rev_trsase/Diguanyl_cyclase"/>
</dbReference>
<dbReference type="Gene3D" id="3.30.70.270">
    <property type="match status" value="1"/>
</dbReference>
<reference evidence="6 7" key="1">
    <citation type="submission" date="2018-08" db="EMBL/GenBank/DDBJ databases">
        <authorList>
            <person name="Khan S.A."/>
        </authorList>
    </citation>
    <scope>NUCLEOTIDE SEQUENCE [LARGE SCALE GENOMIC DNA]</scope>
    <source>
        <strain evidence="6 7">GTF-13</strain>
    </source>
</reference>
<dbReference type="SMART" id="SM00267">
    <property type="entry name" value="GGDEF"/>
    <property type="match status" value="1"/>
</dbReference>
<evidence type="ECO:0000256" key="1">
    <source>
        <dbReference type="ARBA" id="ARBA00001946"/>
    </source>
</evidence>
<dbReference type="PANTHER" id="PTHR44757">
    <property type="entry name" value="DIGUANYLATE CYCLASE DGCP"/>
    <property type="match status" value="1"/>
</dbReference>
<keyword evidence="7" id="KW-1185">Reference proteome</keyword>
<sequence length="757" mass="85083">MIKPPHNASGRLSGRLALILVIITVLVMSLFGAARLYYAHQSFERDLMGRFTRISQRIASAVNPSVWEIYRRSSERAYSEEYAASVLDSELTDPYLIGIIVYGRFGHIYMGKTNLPEQGILAYQSDQRRSLQLAADRKLTAPIRNGSMTIGKVELFFDTRLHRQQLQEVLLVEIAQMAAISLLFILLLYFILGRALLRPLASLEIARRTFESMDEAITHVDGEGIIFDINPAFTEITGLSRQEVIGTPYHALISGGIFALSISEIKRLTAEGNSWSGEVYIRHRQKADFPAWLTITSVSGLEPGNECIVYVFQDISSKKQAERQLQKLAHFDTLTGLSNRRFFEDRIEFELKSARREMRSFGLLFIDLDEFKVVNDTLGHAAGDQLLKEVAQRFSSRIRDTDTLARLGGDEFTVIACGASDEGLAQLAVELIELAQQPVILSNQEFEVGASIGIARYPDDGESVSELVKHADTAMYQAKSLGRRCYSFYSRELDHQLQQRQLMKTRIQLAVRNHEFQLYFQPKVDLESLRIYGAEGLIRWFAGDGTLIPPDEFIPLAEESNLIQQIDRWVVEQAVITLEQWSTTHPDLELSINLSGRQLHDASLVDHIKALLLQHPIDPRKLQLEITESAVIGDLEGSVANLNALKALGCQLAMDDFGTGYSSLSYLKRLPVDTLKIDREFIRHMHQSEEDGSIVEVILLLAHTLDLKVVAEGIENEEQLSYLSKAGCQYGQGYLFAKAVDKASFERLCADSLCSLS</sequence>
<dbReference type="SUPFAM" id="SSF55073">
    <property type="entry name" value="Nucleotide cyclase"/>
    <property type="match status" value="1"/>
</dbReference>
<organism evidence="6 7">
    <name type="scientific">Aestuariirhabdus litorea</name>
    <dbReference type="NCBI Taxonomy" id="2528527"/>
    <lineage>
        <taxon>Bacteria</taxon>
        <taxon>Pseudomonadati</taxon>
        <taxon>Pseudomonadota</taxon>
        <taxon>Gammaproteobacteria</taxon>
        <taxon>Oceanospirillales</taxon>
        <taxon>Aestuariirhabdaceae</taxon>
        <taxon>Aestuariirhabdus</taxon>
    </lineage>
</organism>
<accession>A0A3P3VJT9</accession>
<feature type="transmembrane region" description="Helical" evidence="2">
    <location>
        <begin position="170"/>
        <end position="192"/>
    </location>
</feature>
<name>A0A3P3VJT9_9GAMM</name>
<keyword evidence="2" id="KW-1133">Transmembrane helix</keyword>
<dbReference type="PANTHER" id="PTHR44757:SF4">
    <property type="entry name" value="DIGUANYLATE CYCLASE DGCE-RELATED"/>
    <property type="match status" value="1"/>
</dbReference>
<evidence type="ECO:0000313" key="6">
    <source>
        <dbReference type="EMBL" id="RRJ82644.1"/>
    </source>
</evidence>
<keyword evidence="2" id="KW-0472">Membrane</keyword>
<dbReference type="NCBIfam" id="TIGR00229">
    <property type="entry name" value="sensory_box"/>
    <property type="match status" value="1"/>
</dbReference>
<dbReference type="PROSITE" id="PS50887">
    <property type="entry name" value="GGDEF"/>
    <property type="match status" value="1"/>
</dbReference>
<evidence type="ECO:0000256" key="2">
    <source>
        <dbReference type="SAM" id="Phobius"/>
    </source>
</evidence>
<dbReference type="CDD" id="cd01948">
    <property type="entry name" value="EAL"/>
    <property type="match status" value="1"/>
</dbReference>
<dbReference type="GO" id="GO:0003824">
    <property type="term" value="F:catalytic activity"/>
    <property type="evidence" value="ECO:0007669"/>
    <property type="project" value="UniProtKB-ARBA"/>
</dbReference>
<dbReference type="Pfam" id="PF13426">
    <property type="entry name" value="PAS_9"/>
    <property type="match status" value="1"/>
</dbReference>
<gene>
    <name evidence="6" type="ORF">D0544_12335</name>
</gene>
<dbReference type="InterPro" id="IPR000014">
    <property type="entry name" value="PAS"/>
</dbReference>
<dbReference type="PROSITE" id="PS50112">
    <property type="entry name" value="PAS"/>
    <property type="match status" value="1"/>
</dbReference>
<proteinExistence type="predicted"/>
<dbReference type="InterPro" id="IPR035919">
    <property type="entry name" value="EAL_sf"/>
</dbReference>
<comment type="caution">
    <text evidence="6">The sequence shown here is derived from an EMBL/GenBank/DDBJ whole genome shotgun (WGS) entry which is preliminary data.</text>
</comment>
<dbReference type="NCBIfam" id="TIGR00254">
    <property type="entry name" value="GGDEF"/>
    <property type="match status" value="1"/>
</dbReference>
<dbReference type="Pfam" id="PF00563">
    <property type="entry name" value="EAL"/>
    <property type="match status" value="1"/>
</dbReference>
<evidence type="ECO:0000313" key="7">
    <source>
        <dbReference type="Proteomes" id="UP000280792"/>
    </source>
</evidence>
<dbReference type="SUPFAM" id="SSF141868">
    <property type="entry name" value="EAL domain-like"/>
    <property type="match status" value="1"/>
</dbReference>
<dbReference type="EMBL" id="QWEZ01000002">
    <property type="protein sequence ID" value="RRJ82644.1"/>
    <property type="molecule type" value="Genomic_DNA"/>
</dbReference>
<keyword evidence="2" id="KW-0812">Transmembrane</keyword>
<feature type="domain" description="PAS" evidence="3">
    <location>
        <begin position="202"/>
        <end position="246"/>
    </location>
</feature>
<dbReference type="PROSITE" id="PS50883">
    <property type="entry name" value="EAL"/>
    <property type="match status" value="1"/>
</dbReference>
<dbReference type="RefSeq" id="WP_125016574.1">
    <property type="nucleotide sequence ID" value="NZ_QWEZ01000002.1"/>
</dbReference>
<dbReference type="Proteomes" id="UP000280792">
    <property type="component" value="Unassembled WGS sequence"/>
</dbReference>
<evidence type="ECO:0000259" key="3">
    <source>
        <dbReference type="PROSITE" id="PS50112"/>
    </source>
</evidence>
<dbReference type="CDD" id="cd00130">
    <property type="entry name" value="PAS"/>
    <property type="match status" value="1"/>
</dbReference>
<dbReference type="InterPro" id="IPR001633">
    <property type="entry name" value="EAL_dom"/>
</dbReference>
<dbReference type="SMART" id="SM00052">
    <property type="entry name" value="EAL"/>
    <property type="match status" value="1"/>
</dbReference>
<evidence type="ECO:0000259" key="4">
    <source>
        <dbReference type="PROSITE" id="PS50883"/>
    </source>
</evidence>
<dbReference type="InterPro" id="IPR035965">
    <property type="entry name" value="PAS-like_dom_sf"/>
</dbReference>
<dbReference type="FunFam" id="3.30.70.270:FF:000001">
    <property type="entry name" value="Diguanylate cyclase domain protein"/>
    <property type="match status" value="1"/>
</dbReference>
<feature type="domain" description="GGDEF" evidence="5">
    <location>
        <begin position="359"/>
        <end position="491"/>
    </location>
</feature>
<dbReference type="Gene3D" id="3.20.20.450">
    <property type="entry name" value="EAL domain"/>
    <property type="match status" value="1"/>
</dbReference>
<dbReference type="CDD" id="cd01949">
    <property type="entry name" value="GGDEF"/>
    <property type="match status" value="1"/>
</dbReference>
<dbReference type="SUPFAM" id="SSF55785">
    <property type="entry name" value="PYP-like sensor domain (PAS domain)"/>
    <property type="match status" value="1"/>
</dbReference>